<dbReference type="InterPro" id="IPR051695">
    <property type="entry name" value="Phosphoglycerate_Mutase"/>
</dbReference>
<dbReference type="InterPro" id="IPR013078">
    <property type="entry name" value="His_Pase_superF_clade-1"/>
</dbReference>
<feature type="binding site" evidence="3">
    <location>
        <position position="95"/>
    </location>
    <ligand>
        <name>substrate</name>
    </ligand>
</feature>
<evidence type="ECO:0000256" key="1">
    <source>
        <dbReference type="ARBA" id="ARBA00022801"/>
    </source>
</evidence>
<dbReference type="AlphaFoldDB" id="A0AAF0BFC4"/>
<feature type="site" description="Transition state stabilizer" evidence="4">
    <location>
        <position position="211"/>
    </location>
</feature>
<name>A0AAF0BFC4_9ENTE</name>
<dbReference type="RefSeq" id="WP_272163019.1">
    <property type="nucleotide sequence ID" value="NZ_CP116507.1"/>
</dbReference>
<feature type="chain" id="PRO_5042083139" evidence="5">
    <location>
        <begin position="24"/>
        <end position="258"/>
    </location>
</feature>
<dbReference type="PANTHER" id="PTHR46517">
    <property type="entry name" value="FRUCTOSE-2,6-BISPHOSPHATASE TIGAR"/>
    <property type="match status" value="1"/>
</dbReference>
<dbReference type="GO" id="GO:0004331">
    <property type="term" value="F:fructose-2,6-bisphosphate 2-phosphatase activity"/>
    <property type="evidence" value="ECO:0007669"/>
    <property type="project" value="TreeGrafter"/>
</dbReference>
<evidence type="ECO:0000256" key="2">
    <source>
        <dbReference type="PIRSR" id="PIRSR613078-1"/>
    </source>
</evidence>
<feature type="signal peptide" evidence="5">
    <location>
        <begin position="1"/>
        <end position="23"/>
    </location>
</feature>
<evidence type="ECO:0000256" key="4">
    <source>
        <dbReference type="PIRSR" id="PIRSR613078-3"/>
    </source>
</evidence>
<dbReference type="PANTHER" id="PTHR46517:SF1">
    <property type="entry name" value="FRUCTOSE-2,6-BISPHOSPHATASE TIGAR"/>
    <property type="match status" value="1"/>
</dbReference>
<reference evidence="6" key="1">
    <citation type="submission" date="2023-01" db="EMBL/GenBank/DDBJ databases">
        <title>Oxazolidinone resistance genes in florfenicol resistant enterococci from beef cattle and veal calves at slaughter.</title>
        <authorList>
            <person name="Biggel M."/>
        </authorList>
    </citation>
    <scope>NUCLEOTIDE SEQUENCE</scope>
    <source>
        <strain evidence="6">K204-1</strain>
    </source>
</reference>
<dbReference type="GO" id="GO:0043456">
    <property type="term" value="P:regulation of pentose-phosphate shunt"/>
    <property type="evidence" value="ECO:0007669"/>
    <property type="project" value="TreeGrafter"/>
</dbReference>
<dbReference type="Proteomes" id="UP001179600">
    <property type="component" value="Chromosome"/>
</dbReference>
<dbReference type="InterPro" id="IPR029033">
    <property type="entry name" value="His_PPase_superfam"/>
</dbReference>
<keyword evidence="5" id="KW-0732">Signal</keyword>
<feature type="active site" description="Proton donor/acceptor" evidence="2">
    <location>
        <position position="122"/>
    </location>
</feature>
<dbReference type="Gene3D" id="3.40.50.1240">
    <property type="entry name" value="Phosphoglycerate mutase-like"/>
    <property type="match status" value="1"/>
</dbReference>
<evidence type="ECO:0000313" key="7">
    <source>
        <dbReference type="Proteomes" id="UP001179600"/>
    </source>
</evidence>
<feature type="binding site" evidence="3">
    <location>
        <begin position="43"/>
        <end position="50"/>
    </location>
    <ligand>
        <name>substrate</name>
    </ligand>
</feature>
<dbReference type="GO" id="GO:0045820">
    <property type="term" value="P:negative regulation of glycolytic process"/>
    <property type="evidence" value="ECO:0007669"/>
    <property type="project" value="TreeGrafter"/>
</dbReference>
<dbReference type="SUPFAM" id="SSF53254">
    <property type="entry name" value="Phosphoglycerate mutase-like"/>
    <property type="match status" value="1"/>
</dbReference>
<gene>
    <name evidence="6" type="ORF">PML95_05555</name>
</gene>
<keyword evidence="1" id="KW-0378">Hydrolase</keyword>
<organism evidence="6 7">
    <name type="scientific">Vagococcus lutrae</name>
    <dbReference type="NCBI Taxonomy" id="81947"/>
    <lineage>
        <taxon>Bacteria</taxon>
        <taxon>Bacillati</taxon>
        <taxon>Bacillota</taxon>
        <taxon>Bacilli</taxon>
        <taxon>Lactobacillales</taxon>
        <taxon>Enterococcaceae</taxon>
        <taxon>Vagococcus</taxon>
    </lineage>
</organism>
<dbReference type="CDD" id="cd07067">
    <property type="entry name" value="HP_PGM_like"/>
    <property type="match status" value="1"/>
</dbReference>
<evidence type="ECO:0000313" key="6">
    <source>
        <dbReference type="EMBL" id="WCG21874.1"/>
    </source>
</evidence>
<dbReference type="GO" id="GO:0005829">
    <property type="term" value="C:cytosol"/>
    <property type="evidence" value="ECO:0007669"/>
    <property type="project" value="TreeGrafter"/>
</dbReference>
<accession>A0AAF0BFC4</accession>
<feature type="active site" description="Tele-phosphohistidine intermediate" evidence="2">
    <location>
        <position position="44"/>
    </location>
</feature>
<evidence type="ECO:0000256" key="3">
    <source>
        <dbReference type="PIRSR" id="PIRSR613078-2"/>
    </source>
</evidence>
<proteinExistence type="predicted"/>
<dbReference type="Pfam" id="PF00300">
    <property type="entry name" value="His_Phos_1"/>
    <property type="match status" value="2"/>
</dbReference>
<dbReference type="EMBL" id="CP116507">
    <property type="protein sequence ID" value="WCG21874.1"/>
    <property type="molecule type" value="Genomic_DNA"/>
</dbReference>
<evidence type="ECO:0000256" key="5">
    <source>
        <dbReference type="SAM" id="SignalP"/>
    </source>
</evidence>
<protein>
    <submittedName>
        <fullName evidence="6">Phosphoglycerate mutase family protein</fullName>
    </submittedName>
</protein>
<dbReference type="SMART" id="SM00855">
    <property type="entry name" value="PGAM"/>
    <property type="match status" value="1"/>
</dbReference>
<dbReference type="PROSITE" id="PS51257">
    <property type="entry name" value="PROKAR_LIPOPROTEIN"/>
    <property type="match status" value="1"/>
</dbReference>
<sequence length="258" mass="28617">MKKWKTLLVLVSSVLVLGGCQKATPKEEVKDDKTEETVLYVTRHGKTIFNEMKKVQGWSDTPLTEPGVEVAKELGKGLKDEGLTFDYVYSSDAGRARETAQLVLEELGQKDTVINESRDLREMFFGKFEGDLDEVMWGQAAQTLGYKDEADVKENLKVLGLEKITDAMAENDETGQFETYAELRERIQGQLTDIAKEVEEKGGGNILVVSHGMAISAFLSDLTDEDTDRPLPNASVSKVIYIDGSFDVQSVGDTSYIE</sequence>